<accession>A0ABV6UXQ4</accession>
<protein>
    <submittedName>
        <fullName evidence="1">Uncharacterized protein</fullName>
    </submittedName>
</protein>
<dbReference type="RefSeq" id="WP_030248553.1">
    <property type="nucleotide sequence ID" value="NZ_JBHEZZ010000027.1"/>
</dbReference>
<sequence>MNEQDRPRNVRYDADLMDLDVPAGITRGLAAGGAAQRALFDQTAVAASHRAEEIGVDPLGLAFLARYVRAAGVSSAAALPEPLVGPAGTALARQWLAAAEPVSGDVTTDDLFARWLTTVSMLLAARLRLYRGGAR</sequence>
<dbReference type="Proteomes" id="UP001592528">
    <property type="component" value="Unassembled WGS sequence"/>
</dbReference>
<evidence type="ECO:0000313" key="1">
    <source>
        <dbReference type="EMBL" id="MFC1406161.1"/>
    </source>
</evidence>
<gene>
    <name evidence="1" type="ORF">ACEZDJ_33200</name>
</gene>
<dbReference type="EMBL" id="JBHEZZ010000027">
    <property type="protein sequence ID" value="MFC1406161.1"/>
    <property type="molecule type" value="Genomic_DNA"/>
</dbReference>
<comment type="caution">
    <text evidence="1">The sequence shown here is derived from an EMBL/GenBank/DDBJ whole genome shotgun (WGS) entry which is preliminary data.</text>
</comment>
<reference evidence="1 2" key="1">
    <citation type="submission" date="2024-09" db="EMBL/GenBank/DDBJ databases">
        <authorList>
            <person name="Lee S.D."/>
        </authorList>
    </citation>
    <scope>NUCLEOTIDE SEQUENCE [LARGE SCALE GENOMIC DNA]</scope>
    <source>
        <strain evidence="1 2">N1-5</strain>
    </source>
</reference>
<name>A0ABV6UXQ4_9ACTN</name>
<organism evidence="1 2">
    <name type="scientific">Streptacidiphilus cavernicola</name>
    <dbReference type="NCBI Taxonomy" id="3342716"/>
    <lineage>
        <taxon>Bacteria</taxon>
        <taxon>Bacillati</taxon>
        <taxon>Actinomycetota</taxon>
        <taxon>Actinomycetes</taxon>
        <taxon>Kitasatosporales</taxon>
        <taxon>Streptomycetaceae</taxon>
        <taxon>Streptacidiphilus</taxon>
    </lineage>
</organism>
<proteinExistence type="predicted"/>
<keyword evidence="2" id="KW-1185">Reference proteome</keyword>
<evidence type="ECO:0000313" key="2">
    <source>
        <dbReference type="Proteomes" id="UP001592528"/>
    </source>
</evidence>